<evidence type="ECO:0000259" key="2">
    <source>
        <dbReference type="Pfam" id="PF12215"/>
    </source>
</evidence>
<gene>
    <name evidence="3" type="ORF">C7383_104228</name>
</gene>
<dbReference type="Pfam" id="PF04685">
    <property type="entry name" value="DUF608"/>
    <property type="match status" value="1"/>
</dbReference>
<dbReference type="InterPro" id="IPR052566">
    <property type="entry name" value="Non-lysos_glucosylceramidase"/>
</dbReference>
<dbReference type="Pfam" id="PF12215">
    <property type="entry name" value="Glyco_hydr_116N"/>
    <property type="match status" value="1"/>
</dbReference>
<protein>
    <submittedName>
        <fullName evidence="3">Uncharacterized protein (DUF608 family)</fullName>
    </submittedName>
</protein>
<feature type="domain" description="Glycosyl-hydrolase family 116 catalytic region" evidence="1">
    <location>
        <begin position="465"/>
        <end position="739"/>
    </location>
</feature>
<evidence type="ECO:0000313" key="3">
    <source>
        <dbReference type="EMBL" id="PWJ76782.1"/>
    </source>
</evidence>
<proteinExistence type="predicted"/>
<organism evidence="3 4">
    <name type="scientific">Murimonas intestini</name>
    <dbReference type="NCBI Taxonomy" id="1337051"/>
    <lineage>
        <taxon>Bacteria</taxon>
        <taxon>Bacillati</taxon>
        <taxon>Bacillota</taxon>
        <taxon>Clostridia</taxon>
        <taxon>Lachnospirales</taxon>
        <taxon>Lachnospiraceae</taxon>
        <taxon>Murimonas</taxon>
    </lineage>
</organism>
<dbReference type="Proteomes" id="UP000245412">
    <property type="component" value="Unassembled WGS sequence"/>
</dbReference>
<dbReference type="PANTHER" id="PTHR12654">
    <property type="entry name" value="BILE ACID BETA-GLUCOSIDASE-RELATED"/>
    <property type="match status" value="1"/>
</dbReference>
<comment type="caution">
    <text evidence="3">The sequence shown here is derived from an EMBL/GenBank/DDBJ whole genome shotgun (WGS) entry which is preliminary data.</text>
</comment>
<reference evidence="3 4" key="1">
    <citation type="submission" date="2018-05" db="EMBL/GenBank/DDBJ databases">
        <authorList>
            <person name="Goeker M."/>
            <person name="Huntemann M."/>
            <person name="Clum A."/>
            <person name="Pillay M."/>
            <person name="Palaniappan K."/>
            <person name="Varghese N."/>
            <person name="Mikhailova N."/>
            <person name="Stamatis D."/>
            <person name="Reddy T."/>
            <person name="Daum C."/>
            <person name="Shapiro N."/>
            <person name="Ivanova N."/>
            <person name="Kyrpides N."/>
            <person name="Woyke T."/>
        </authorList>
    </citation>
    <scope>NUCLEOTIDE SEQUENCE [LARGE SCALE GENOMIC DNA]</scope>
    <source>
        <strain evidence="3 4">DSM 26524</strain>
    </source>
</reference>
<dbReference type="InterPro" id="IPR012341">
    <property type="entry name" value="6hp_glycosidase-like_sf"/>
</dbReference>
<dbReference type="InterPro" id="IPR008928">
    <property type="entry name" value="6-hairpin_glycosidase_sf"/>
</dbReference>
<accession>A0AB73T687</accession>
<keyword evidence="4" id="KW-1185">Reference proteome</keyword>
<dbReference type="PANTHER" id="PTHR12654:SF0">
    <property type="entry name" value="NON-LYSOSOMAL GLUCOSYLCERAMIDASE"/>
    <property type="match status" value="1"/>
</dbReference>
<feature type="domain" description="Glycosyl-hydrolase family 116 N-terminal" evidence="2">
    <location>
        <begin position="28"/>
        <end position="343"/>
    </location>
</feature>
<dbReference type="SUPFAM" id="SSF48208">
    <property type="entry name" value="Six-hairpin glycosidases"/>
    <property type="match status" value="1"/>
</dbReference>
<dbReference type="InterPro" id="IPR024462">
    <property type="entry name" value="GH116_N"/>
</dbReference>
<evidence type="ECO:0000259" key="1">
    <source>
        <dbReference type="Pfam" id="PF04685"/>
    </source>
</evidence>
<dbReference type="GO" id="GO:0005975">
    <property type="term" value="P:carbohydrate metabolic process"/>
    <property type="evidence" value="ECO:0007669"/>
    <property type="project" value="InterPro"/>
</dbReference>
<name>A0AB73T687_9FIRM</name>
<evidence type="ECO:0000313" key="4">
    <source>
        <dbReference type="Proteomes" id="UP000245412"/>
    </source>
</evidence>
<dbReference type="AlphaFoldDB" id="A0AB73T687"/>
<dbReference type="Gene3D" id="1.50.10.10">
    <property type="match status" value="1"/>
</dbReference>
<dbReference type="GO" id="GO:0008422">
    <property type="term" value="F:beta-glucosidase activity"/>
    <property type="evidence" value="ECO:0007669"/>
    <property type="project" value="TreeGrafter"/>
</dbReference>
<dbReference type="EMBL" id="QGGY01000004">
    <property type="protein sequence ID" value="PWJ76782.1"/>
    <property type="molecule type" value="Genomic_DNA"/>
</dbReference>
<sequence length="800" mass="91185">MDQWIDHEQILKNTKVYTNRHTALRGLLGGIGTGNISLTSSGAFCDFEIFGHPDKGLKLPYTFFSIWARPEGKEASARVLEAVPGDAGLRQMYHSGELMGLPRFSKSTYTCHYPFHELTLFHENTPLQITASAFTPFIPLDAKNSGIPGFQLKYTVKNLCDTDVDVSIAGSLLNAAGFIDYDGFDHLRQEGHHYQKTLCRDGLTGIIFGADSLAETAVNNGNLALGAAGEGVTVKEHWQYGGWWDGAEEFWQDFSRDGILEPAPDVKAPVSSERYVGSVAKKQRIRPGEEKDFVFYITWYFPYRYGWWPDGHLGPDEMPDARKWKNYYASQWDDSWDVLCYFADSTNYLWGRSRDFSDALYSSSLGADVIEELVASVNVLRSCTCFRLEDGTFFGWEGCFEHAGSCAGNCTHVWNYAQTLAFLFPELERDMRRTEFLTETDENGSMAFRAKRKLEGKKWDMFPATDGQLGCILRLYRDWRYSGDDEYLKELWPSAVRSMDFAVHSWDEDMDGVLDSRQHNTYDIEFYGITSMTNSIFYAALRAAAQMALYLGDKKLAYGWLDIAEKGSRKMDELLFNGSFYEQNISPELLQAHNYQYGTGCLSDQLFGQELAHLYGLGYLFPEDHVKKAIHSVYKYNFKEKLDGHSSVQRCYAIPDEPGLLLCTWPEGGRPDQPFVYSDEVWTGIELQAAVHLIYEGMTDEAMSIVSGIRKRYDGIRRNPYDEIECGHHYVRSMAAWGLLVALSGYEFNLPENKISFRPRINTNRFTCFYSTGKSWGIYKEIADESGKRSREVIKLYEPH</sequence>
<dbReference type="RefSeq" id="WP_109625921.1">
    <property type="nucleotide sequence ID" value="NZ_JANKBI010000019.1"/>
</dbReference>
<dbReference type="InterPro" id="IPR006775">
    <property type="entry name" value="GH116_catalytic"/>
</dbReference>